<dbReference type="GO" id="GO:0005739">
    <property type="term" value="C:mitochondrion"/>
    <property type="evidence" value="ECO:0007669"/>
    <property type="project" value="InterPro"/>
</dbReference>
<reference evidence="1 2" key="2">
    <citation type="submission" date="2018-11" db="EMBL/GenBank/DDBJ databases">
        <authorList>
            <consortium name="Pathogen Informatics"/>
        </authorList>
    </citation>
    <scope>NUCLEOTIDE SEQUENCE [LARGE SCALE GENOMIC DNA]</scope>
</reference>
<reference evidence="3" key="1">
    <citation type="submission" date="2017-02" db="UniProtKB">
        <authorList>
            <consortium name="WormBaseParasite"/>
        </authorList>
    </citation>
    <scope>IDENTIFICATION</scope>
</reference>
<sequence>MSSAIRFVGNYDVNAQGKFLWEILCQLRKLGVGRVVTKNEWARKWPNQPSYIKIVRAQPAMDRWLFGGKVWGHWTFRGRDLGVYEFANDLNRSDWRLIHKHEEQKFMECKQPMGDIVLPKSFPIPPLQELLSKRAAEKAGVTPQEGHLRAPLKLCIDPEFHMLTPFIKQEEPKETSTSIYDEVDPKVLLDLYGDELPVKVEAWNVGPASFTPRFSATGNKAIEPQSS</sequence>
<proteinExistence type="predicted"/>
<dbReference type="WBParaSite" id="NBR_0000166201-mRNA-1">
    <property type="protein sequence ID" value="NBR_0000166201-mRNA-1"/>
    <property type="gene ID" value="NBR_0000166201"/>
</dbReference>
<evidence type="ECO:0000313" key="2">
    <source>
        <dbReference type="Proteomes" id="UP000271162"/>
    </source>
</evidence>
<evidence type="ECO:0000313" key="1">
    <source>
        <dbReference type="EMBL" id="VDL65237.1"/>
    </source>
</evidence>
<dbReference type="AlphaFoldDB" id="A0A0N4XGL0"/>
<dbReference type="PANTHER" id="PTHR28589">
    <property type="entry name" value="28S RIBOSOMAL PROTEIN S34, MITOCHONDRIAL"/>
    <property type="match status" value="1"/>
</dbReference>
<accession>A0A0N4XGL0</accession>
<dbReference type="Proteomes" id="UP000271162">
    <property type="component" value="Unassembled WGS sequence"/>
</dbReference>
<name>A0A0N4XGL0_NIPBR</name>
<organism evidence="3">
    <name type="scientific">Nippostrongylus brasiliensis</name>
    <name type="common">Rat hookworm</name>
    <dbReference type="NCBI Taxonomy" id="27835"/>
    <lineage>
        <taxon>Eukaryota</taxon>
        <taxon>Metazoa</taxon>
        <taxon>Ecdysozoa</taxon>
        <taxon>Nematoda</taxon>
        <taxon>Chromadorea</taxon>
        <taxon>Rhabditida</taxon>
        <taxon>Rhabditina</taxon>
        <taxon>Rhabditomorpha</taxon>
        <taxon>Strongyloidea</taxon>
        <taxon>Heligmosomidae</taxon>
        <taxon>Nippostrongylus</taxon>
    </lineage>
</organism>
<protein>
    <submittedName>
        <fullName evidence="3">28S ribosomal protein S34, mitochondrial</fullName>
    </submittedName>
</protein>
<evidence type="ECO:0000313" key="3">
    <source>
        <dbReference type="WBParaSite" id="NBR_0000166201-mRNA-1"/>
    </source>
</evidence>
<dbReference type="EMBL" id="UYSL01001439">
    <property type="protein sequence ID" value="VDL65237.1"/>
    <property type="molecule type" value="Genomic_DNA"/>
</dbReference>
<dbReference type="PANTHER" id="PTHR28589:SF1">
    <property type="entry name" value="SMALL RIBOSOMAL SUBUNIT PROTEIN MS34"/>
    <property type="match status" value="1"/>
</dbReference>
<dbReference type="GO" id="GO:0003735">
    <property type="term" value="F:structural constituent of ribosome"/>
    <property type="evidence" value="ECO:0007669"/>
    <property type="project" value="InterPro"/>
</dbReference>
<keyword evidence="2" id="KW-1185">Reference proteome</keyword>
<gene>
    <name evidence="1" type="ORF">NBR_LOCUS1663</name>
</gene>
<dbReference type="OMA" id="EWVFRGK"/>
<dbReference type="InterPro" id="IPR032053">
    <property type="entry name" value="Ribosomal_mS34"/>
</dbReference>
<dbReference type="STRING" id="27835.A0A0N4XGL0"/>
<dbReference type="Pfam" id="PF16053">
    <property type="entry name" value="MRP-S34"/>
    <property type="match status" value="1"/>
</dbReference>